<reference evidence="2" key="1">
    <citation type="submission" date="2013-07" db="EMBL/GenBank/DDBJ databases">
        <authorList>
            <person name="McIlroy S."/>
        </authorList>
    </citation>
    <scope>NUCLEOTIDE SEQUENCE [LARGE SCALE GENOMIC DNA]</scope>
    <source>
        <strain evidence="2">Run_A_D11</strain>
    </source>
</reference>
<keyword evidence="3" id="KW-1185">Reference proteome</keyword>
<keyword evidence="1" id="KW-0732">Signal</keyword>
<feature type="chain" id="PRO_5004878164" evidence="1">
    <location>
        <begin position="41"/>
        <end position="187"/>
    </location>
</feature>
<dbReference type="STRING" id="1400863.BN873_330058"/>
<dbReference type="AlphaFoldDB" id="W6M454"/>
<sequence>MSANASNTSFVESLAAPQRRPLAWLVLASALALLSGLAHASWTTAIQLDPITHQSRCLLSSEPILTPAGHDDTTPVTLVFNGNSLVVITQSELDGSFADLQLTVDKNPPIQSANIARKMQLVFDQNLPDLVRQLREGRQATVQLRFWPNWPVTQTFPVTFNLAGFSKAHDAMNQSCQPAAGANPVPR</sequence>
<evidence type="ECO:0000313" key="2">
    <source>
        <dbReference type="EMBL" id="CDI02581.1"/>
    </source>
</evidence>
<accession>W6M454</accession>
<evidence type="ECO:0000313" key="3">
    <source>
        <dbReference type="Proteomes" id="UP000035760"/>
    </source>
</evidence>
<dbReference type="EMBL" id="CBTJ020000040">
    <property type="protein sequence ID" value="CDI02581.1"/>
    <property type="molecule type" value="Genomic_DNA"/>
</dbReference>
<dbReference type="Proteomes" id="UP000035760">
    <property type="component" value="Unassembled WGS sequence"/>
</dbReference>
<organism evidence="2 3">
    <name type="scientific">Candidatus Competibacter denitrificans Run_A_D11</name>
    <dbReference type="NCBI Taxonomy" id="1400863"/>
    <lineage>
        <taxon>Bacteria</taxon>
        <taxon>Pseudomonadati</taxon>
        <taxon>Pseudomonadota</taxon>
        <taxon>Gammaproteobacteria</taxon>
        <taxon>Candidatus Competibacteraceae</taxon>
        <taxon>Candidatus Competibacter</taxon>
    </lineage>
</organism>
<feature type="signal peptide" evidence="1">
    <location>
        <begin position="1"/>
        <end position="40"/>
    </location>
</feature>
<gene>
    <name evidence="2" type="ORF">BN873_330058</name>
</gene>
<proteinExistence type="predicted"/>
<reference evidence="2" key="2">
    <citation type="submission" date="2014-03" db="EMBL/GenBank/DDBJ databases">
        <title>Candidatus Competibacter-lineage genomes retrieved from metagenomes reveal functional metabolic diversity.</title>
        <authorList>
            <person name="McIlroy S.J."/>
            <person name="Albertsen M."/>
            <person name="Andresen E.K."/>
            <person name="Saunders A.M."/>
            <person name="Kristiansen R."/>
            <person name="Stokholm-Bjerregaard M."/>
            <person name="Nielsen K.L."/>
            <person name="Nielsen P.H."/>
        </authorList>
    </citation>
    <scope>NUCLEOTIDE SEQUENCE</scope>
    <source>
        <strain evidence="2">Run_A_D11</strain>
    </source>
</reference>
<evidence type="ECO:0000256" key="1">
    <source>
        <dbReference type="SAM" id="SignalP"/>
    </source>
</evidence>
<protein>
    <submittedName>
        <fullName evidence="2">Uncharacterized protein</fullName>
    </submittedName>
</protein>
<comment type="caution">
    <text evidence="2">The sequence shown here is derived from an EMBL/GenBank/DDBJ whole genome shotgun (WGS) entry which is preliminary data.</text>
</comment>
<name>W6M454_9GAMM</name>